<sequence>MYEDRWYGEDGGMDEELEDSVDAGNGTWLHATGSRWQQPAGADSGGRGRRPAAATEGGRGKLLVFGSKEGANACAAAVWAQMTRNWSNDWRPVVEEDTKTAKGKRVKGKRGKSSGSSPAEGGASGEDEEAVDGAALAAALAARKLTRDGRAQWACKQRFYVDPYHGGFKNVVSSTISVEVVPACLLP</sequence>
<evidence type="ECO:0000313" key="2">
    <source>
        <dbReference type="EMBL" id="PSC72726.1"/>
    </source>
</evidence>
<proteinExistence type="predicted"/>
<accession>A0A2P6VF55</accession>
<feature type="region of interest" description="Disordered" evidence="1">
    <location>
        <begin position="32"/>
        <end position="56"/>
    </location>
</feature>
<evidence type="ECO:0000313" key="3">
    <source>
        <dbReference type="Proteomes" id="UP000239649"/>
    </source>
</evidence>
<feature type="region of interest" description="Disordered" evidence="1">
    <location>
        <begin position="88"/>
        <end position="128"/>
    </location>
</feature>
<protein>
    <submittedName>
        <fullName evidence="2">Uncharacterized protein</fullName>
    </submittedName>
</protein>
<dbReference type="Proteomes" id="UP000239649">
    <property type="component" value="Unassembled WGS sequence"/>
</dbReference>
<comment type="caution">
    <text evidence="2">The sequence shown here is derived from an EMBL/GenBank/DDBJ whole genome shotgun (WGS) entry which is preliminary data.</text>
</comment>
<keyword evidence="3" id="KW-1185">Reference proteome</keyword>
<evidence type="ECO:0000256" key="1">
    <source>
        <dbReference type="SAM" id="MobiDB-lite"/>
    </source>
</evidence>
<feature type="compositionally biased region" description="Basic residues" evidence="1">
    <location>
        <begin position="101"/>
        <end position="112"/>
    </location>
</feature>
<gene>
    <name evidence="2" type="ORF">C2E20_3967</name>
</gene>
<organism evidence="2 3">
    <name type="scientific">Micractinium conductrix</name>
    <dbReference type="NCBI Taxonomy" id="554055"/>
    <lineage>
        <taxon>Eukaryota</taxon>
        <taxon>Viridiplantae</taxon>
        <taxon>Chlorophyta</taxon>
        <taxon>core chlorophytes</taxon>
        <taxon>Trebouxiophyceae</taxon>
        <taxon>Chlorellales</taxon>
        <taxon>Chlorellaceae</taxon>
        <taxon>Chlorella clade</taxon>
        <taxon>Micractinium</taxon>
    </lineage>
</organism>
<dbReference type="EMBL" id="LHPF02000009">
    <property type="protein sequence ID" value="PSC72726.1"/>
    <property type="molecule type" value="Genomic_DNA"/>
</dbReference>
<dbReference type="AlphaFoldDB" id="A0A2P6VF55"/>
<name>A0A2P6VF55_9CHLO</name>
<reference evidence="2 3" key="1">
    <citation type="journal article" date="2018" name="Plant J.">
        <title>Genome sequences of Chlorella sorokiniana UTEX 1602 and Micractinium conductrix SAG 241.80: implications to maltose excretion by a green alga.</title>
        <authorList>
            <person name="Arriola M.B."/>
            <person name="Velmurugan N."/>
            <person name="Zhang Y."/>
            <person name="Plunkett M.H."/>
            <person name="Hondzo H."/>
            <person name="Barney B.M."/>
        </authorList>
    </citation>
    <scope>NUCLEOTIDE SEQUENCE [LARGE SCALE GENOMIC DNA]</scope>
    <source>
        <strain evidence="2 3">SAG 241.80</strain>
    </source>
</reference>